<name>A0A1Y3MAE0_9BACI</name>
<dbReference type="GO" id="GO:0004413">
    <property type="term" value="F:homoserine kinase activity"/>
    <property type="evidence" value="ECO:0007669"/>
    <property type="project" value="TreeGrafter"/>
</dbReference>
<organism evidence="3 4">
    <name type="scientific">Bacillus pseudomycoides</name>
    <dbReference type="NCBI Taxonomy" id="64104"/>
    <lineage>
        <taxon>Bacteria</taxon>
        <taxon>Bacillati</taxon>
        <taxon>Bacillota</taxon>
        <taxon>Bacilli</taxon>
        <taxon>Bacillales</taxon>
        <taxon>Bacillaceae</taxon>
        <taxon>Bacillus</taxon>
        <taxon>Bacillus cereus group</taxon>
    </lineage>
</organism>
<dbReference type="PANTHER" id="PTHR21064">
    <property type="entry name" value="AMINOGLYCOSIDE PHOSPHOTRANSFERASE DOMAIN-CONTAINING PROTEIN-RELATED"/>
    <property type="match status" value="1"/>
</dbReference>
<keyword evidence="3" id="KW-0808">Transferase</keyword>
<evidence type="ECO:0000313" key="4">
    <source>
        <dbReference type="Proteomes" id="UP000195321"/>
    </source>
</evidence>
<dbReference type="PANTHER" id="PTHR21064:SF6">
    <property type="entry name" value="AMINOGLYCOSIDE PHOSPHOTRANSFERASE DOMAIN-CONTAINING PROTEIN"/>
    <property type="match status" value="1"/>
</dbReference>
<dbReference type="Gene3D" id="3.90.1200.10">
    <property type="match status" value="1"/>
</dbReference>
<dbReference type="RefSeq" id="WP_088094306.1">
    <property type="nucleotide sequence ID" value="NZ_JBALMA010000001.1"/>
</dbReference>
<dbReference type="Gene3D" id="3.30.200.20">
    <property type="entry name" value="Phosphorylase Kinase, domain 1"/>
    <property type="match status" value="1"/>
</dbReference>
<comment type="caution">
    <text evidence="3">The sequence shown here is derived from an EMBL/GenBank/DDBJ whole genome shotgun (WGS) entry which is preliminary data.</text>
</comment>
<sequence length="323" mass="38023">MEIAVERVFTNKILEEAARRFNVTVEENQLGDFENYIFHAKDESGVSYVLRLTHSSHRSEKQVEAELDFLQYLKEHGAKIAGPYYSESRKLVEGIRTVDGTFFYASLFAYAKGERVKGDTSIYWENELFEAWGKAIGQLHRLTIDYPKTEYRDTWEVEEKAIIDELDDEKVQNIAYILMEEIKALPMEKRTFGLMHGDIHQGNFHYDGKELTIFDFDDATYNYFIHDLAMVIYYSVLSTAWTEQEKTLFARKQLQVLRKGYELEHQLEESWYESLPLFLRLRDIGLYGTIQKKFKGKEMPVHFQKLADAIYVRIIKQEVIVNI</sequence>
<dbReference type="InterPro" id="IPR011009">
    <property type="entry name" value="Kinase-like_dom_sf"/>
</dbReference>
<dbReference type="SUPFAM" id="SSF56112">
    <property type="entry name" value="Protein kinase-like (PK-like)"/>
    <property type="match status" value="1"/>
</dbReference>
<dbReference type="EMBL" id="MWPX01000023">
    <property type="protein sequence ID" value="OUM47417.1"/>
    <property type="molecule type" value="Genomic_DNA"/>
</dbReference>
<protein>
    <submittedName>
        <fullName evidence="3">Aminoglycoside phosphotransferase</fullName>
    </submittedName>
</protein>
<dbReference type="Pfam" id="PF01636">
    <property type="entry name" value="APH"/>
    <property type="match status" value="1"/>
</dbReference>
<gene>
    <name evidence="3" type="ORF">BW425_18395</name>
</gene>
<feature type="domain" description="Aminoglycoside phosphotransferase" evidence="2">
    <location>
        <begin position="31"/>
        <end position="251"/>
    </location>
</feature>
<evidence type="ECO:0000256" key="1">
    <source>
        <dbReference type="ARBA" id="ARBA00038240"/>
    </source>
</evidence>
<proteinExistence type="inferred from homology"/>
<dbReference type="InterPro" id="IPR050249">
    <property type="entry name" value="Pseudomonas-type_ThrB"/>
</dbReference>
<dbReference type="GO" id="GO:0009088">
    <property type="term" value="P:threonine biosynthetic process"/>
    <property type="evidence" value="ECO:0007669"/>
    <property type="project" value="TreeGrafter"/>
</dbReference>
<accession>A0A1Y3MAE0</accession>
<comment type="similarity">
    <text evidence="1">Belongs to the pseudomonas-type ThrB family.</text>
</comment>
<reference evidence="3 4" key="1">
    <citation type="submission" date="2017-02" db="EMBL/GenBank/DDBJ databases">
        <title>Bacillus pseudomycoides isolate FSL K6-0042.</title>
        <authorList>
            <person name="Kovac J."/>
        </authorList>
    </citation>
    <scope>NUCLEOTIDE SEQUENCE [LARGE SCALE GENOMIC DNA]</scope>
    <source>
        <strain evidence="3 4">FSL K6-0042</strain>
    </source>
</reference>
<dbReference type="AlphaFoldDB" id="A0A1Y3MAE0"/>
<dbReference type="Proteomes" id="UP000195321">
    <property type="component" value="Unassembled WGS sequence"/>
</dbReference>
<evidence type="ECO:0000259" key="2">
    <source>
        <dbReference type="Pfam" id="PF01636"/>
    </source>
</evidence>
<dbReference type="InterPro" id="IPR002575">
    <property type="entry name" value="Aminoglycoside_PTrfase"/>
</dbReference>
<evidence type="ECO:0000313" key="3">
    <source>
        <dbReference type="EMBL" id="OUM47417.1"/>
    </source>
</evidence>